<sequence length="335" mass="35534">MVVSYDLDPDADPAGLTYTFGGAAPVMSIKPGTALSTWTRDCFAGRVRSASDRVSEVCDPRFINPQTGPFYVEGAEPGDTLAVHFVSIEPREARGVSTTVPFFGALTGTGTTALLHEALPERTWIYEIDREARLVRYSALESPYEVDLPLDPMHGTVGVAPALGEVRNSLAPGDWGGNMDTPEMRAGTTCYLGVNVEGALFSFGDGHARQGEGETCGVAVETAMDTVVIVDLIKGMPCPWPRLESDDFIIATGSAKPLEDAFRIAHAELTKWLAAETGLSTLDAYQLVSQAALTPVANVVDTVYTMTAKLPKAVLKGAAPMGGTHARLRAMAAAL</sequence>
<dbReference type="Pfam" id="PF03069">
    <property type="entry name" value="FmdA_AmdA"/>
    <property type="match status" value="2"/>
</dbReference>
<dbReference type="RefSeq" id="WP_139575271.1">
    <property type="nucleotide sequence ID" value="NZ_VDMA02000007.1"/>
</dbReference>
<dbReference type="AlphaFoldDB" id="A0A5N6BW06"/>
<gene>
    <name evidence="1" type="ORF">FH610_016205</name>
</gene>
<dbReference type="PANTHER" id="PTHR31891:SF1">
    <property type="entry name" value="FORMAMIDASE C869.04-RELATED"/>
    <property type="match status" value="1"/>
</dbReference>
<dbReference type="Gene3D" id="2.60.120.580">
    <property type="entry name" value="Acetamidase/Formamidase-like domains"/>
    <property type="match status" value="2"/>
</dbReference>
<keyword evidence="2" id="KW-1185">Reference proteome</keyword>
<name>A0A5N6BW06_9ACTN</name>
<dbReference type="EMBL" id="VDMA02000007">
    <property type="protein sequence ID" value="KAB8184621.1"/>
    <property type="molecule type" value="Genomic_DNA"/>
</dbReference>
<evidence type="ECO:0000313" key="2">
    <source>
        <dbReference type="Proteomes" id="UP000313066"/>
    </source>
</evidence>
<accession>A0A5N6BW06</accession>
<protein>
    <submittedName>
        <fullName evidence="1">Acetamidase</fullName>
    </submittedName>
</protein>
<proteinExistence type="predicted"/>
<organism evidence="1 2">
    <name type="scientific">Microbispora catharanthi</name>
    <dbReference type="NCBI Taxonomy" id="1712871"/>
    <lineage>
        <taxon>Bacteria</taxon>
        <taxon>Bacillati</taxon>
        <taxon>Actinomycetota</taxon>
        <taxon>Actinomycetes</taxon>
        <taxon>Streptosporangiales</taxon>
        <taxon>Streptosporangiaceae</taxon>
        <taxon>Microbispora</taxon>
    </lineage>
</organism>
<reference evidence="1 2" key="1">
    <citation type="submission" date="2019-10" db="EMBL/GenBank/DDBJ databases">
        <title>Nonomuraea sp. nov., isolated from Phyllanthus amarus.</title>
        <authorList>
            <person name="Klykleung N."/>
            <person name="Tanasupawat S."/>
        </authorList>
    </citation>
    <scope>NUCLEOTIDE SEQUENCE [LARGE SCALE GENOMIC DNA]</scope>
    <source>
        <strain evidence="1 2">CR1-09</strain>
    </source>
</reference>
<evidence type="ECO:0000313" key="1">
    <source>
        <dbReference type="EMBL" id="KAB8184621.1"/>
    </source>
</evidence>
<dbReference type="Proteomes" id="UP000313066">
    <property type="component" value="Unassembled WGS sequence"/>
</dbReference>
<dbReference type="SUPFAM" id="SSF141130">
    <property type="entry name" value="Acetamidase/Formamidase-like"/>
    <property type="match status" value="1"/>
</dbReference>
<dbReference type="PANTHER" id="PTHR31891">
    <property type="entry name" value="FORMAMIDASE C869.04-RELATED"/>
    <property type="match status" value="1"/>
</dbReference>
<dbReference type="Gene3D" id="3.10.28.20">
    <property type="entry name" value="Acetamidase/Formamidase-like domains"/>
    <property type="match status" value="1"/>
</dbReference>
<dbReference type="InterPro" id="IPR004304">
    <property type="entry name" value="FmdA_AmdA"/>
</dbReference>
<comment type="caution">
    <text evidence="1">The sequence shown here is derived from an EMBL/GenBank/DDBJ whole genome shotgun (WGS) entry which is preliminary data.</text>
</comment>
<dbReference type="GO" id="GO:0016811">
    <property type="term" value="F:hydrolase activity, acting on carbon-nitrogen (but not peptide) bonds, in linear amides"/>
    <property type="evidence" value="ECO:0007669"/>
    <property type="project" value="InterPro"/>
</dbReference>